<organism evidence="2 3">
    <name type="scientific">Colletotrichum scovillei</name>
    <dbReference type="NCBI Taxonomy" id="1209932"/>
    <lineage>
        <taxon>Eukaryota</taxon>
        <taxon>Fungi</taxon>
        <taxon>Dikarya</taxon>
        <taxon>Ascomycota</taxon>
        <taxon>Pezizomycotina</taxon>
        <taxon>Sordariomycetes</taxon>
        <taxon>Hypocreomycetidae</taxon>
        <taxon>Glomerellales</taxon>
        <taxon>Glomerellaceae</taxon>
        <taxon>Colletotrichum</taxon>
        <taxon>Colletotrichum acutatum species complex</taxon>
    </lineage>
</organism>
<feature type="region of interest" description="Disordered" evidence="1">
    <location>
        <begin position="1"/>
        <end position="63"/>
    </location>
</feature>
<feature type="compositionally biased region" description="Basic and acidic residues" evidence="1">
    <location>
        <begin position="7"/>
        <end position="17"/>
    </location>
</feature>
<evidence type="ECO:0000313" key="2">
    <source>
        <dbReference type="EMBL" id="KAG7051383.1"/>
    </source>
</evidence>
<evidence type="ECO:0000313" key="3">
    <source>
        <dbReference type="Proteomes" id="UP000699042"/>
    </source>
</evidence>
<reference evidence="2" key="1">
    <citation type="submission" date="2021-05" db="EMBL/GenBank/DDBJ databases">
        <title>Comparative genomics of three Colletotrichum scovillei strains and genetic complementation revealed genes involved fungal growth and virulence on chili pepper.</title>
        <authorList>
            <person name="Hsieh D.-K."/>
            <person name="Chuang S.-C."/>
            <person name="Chen C.-Y."/>
            <person name="Chao Y.-T."/>
            <person name="Lu M.-Y.J."/>
            <person name="Lee M.-H."/>
            <person name="Shih M.-C."/>
        </authorList>
    </citation>
    <scope>NUCLEOTIDE SEQUENCE</scope>
    <source>
        <strain evidence="2">Coll-153</strain>
    </source>
</reference>
<dbReference type="EMBL" id="JAESDN010000004">
    <property type="protein sequence ID" value="KAG7051383.1"/>
    <property type="molecule type" value="Genomic_DNA"/>
</dbReference>
<proteinExistence type="predicted"/>
<accession>A0A9P7R8U0</accession>
<keyword evidence="3" id="KW-1185">Reference proteome</keyword>
<name>A0A9P7R8U0_9PEZI</name>
<evidence type="ECO:0000256" key="1">
    <source>
        <dbReference type="SAM" id="MobiDB-lite"/>
    </source>
</evidence>
<sequence>MANLDSQETRSSRKPQERAASLAPIEASREARSRQGAIGRDETRRDGSKSASQLVSPWRLSVV</sequence>
<dbReference type="AlphaFoldDB" id="A0A9P7R8U0"/>
<gene>
    <name evidence="2" type="ORF">JMJ77_002007</name>
</gene>
<comment type="caution">
    <text evidence="2">The sequence shown here is derived from an EMBL/GenBank/DDBJ whole genome shotgun (WGS) entry which is preliminary data.</text>
</comment>
<dbReference type="Proteomes" id="UP000699042">
    <property type="component" value="Unassembled WGS sequence"/>
</dbReference>
<protein>
    <submittedName>
        <fullName evidence="2">Uncharacterized protein</fullName>
    </submittedName>
</protein>
<feature type="compositionally biased region" description="Basic and acidic residues" evidence="1">
    <location>
        <begin position="27"/>
        <end position="48"/>
    </location>
</feature>